<reference evidence="2" key="2">
    <citation type="submission" date="2020-09" db="EMBL/GenBank/DDBJ databases">
        <authorList>
            <person name="Sun Q."/>
            <person name="Zhou Y."/>
        </authorList>
    </citation>
    <scope>NUCLEOTIDE SEQUENCE</scope>
    <source>
        <strain evidence="2">CGMCC 1.12195</strain>
    </source>
</reference>
<organism evidence="2 3">
    <name type="scientific">Parapedobacter pyrenivorans</name>
    <dbReference type="NCBI Taxonomy" id="1305674"/>
    <lineage>
        <taxon>Bacteria</taxon>
        <taxon>Pseudomonadati</taxon>
        <taxon>Bacteroidota</taxon>
        <taxon>Sphingobacteriia</taxon>
        <taxon>Sphingobacteriales</taxon>
        <taxon>Sphingobacteriaceae</taxon>
        <taxon>Parapedobacter</taxon>
    </lineage>
</organism>
<evidence type="ECO:0000313" key="2">
    <source>
        <dbReference type="EMBL" id="GGG73261.1"/>
    </source>
</evidence>
<keyword evidence="1" id="KW-0732">Signal</keyword>
<feature type="signal peptide" evidence="1">
    <location>
        <begin position="1"/>
        <end position="17"/>
    </location>
</feature>
<dbReference type="EMBL" id="BMER01000001">
    <property type="protein sequence ID" value="GGG73261.1"/>
    <property type="molecule type" value="Genomic_DNA"/>
</dbReference>
<evidence type="ECO:0000256" key="1">
    <source>
        <dbReference type="SAM" id="SignalP"/>
    </source>
</evidence>
<sequence length="532" mass="58884">MNIFSKFSLGTAWLLCAANVSFSSNKSPHLNVAASTFSIQPEVGALSEHSRTGALISAVYGDIKSTMVLLEEHENKLCFFTSPLDIERGPLHDTIVSVLSTILEISPSAIVTTTSHSHTNPYLHLDGDNVPTPNDSAAYKSMLLANDFLMKLQKSASDLVSRLQPATIEWGKAEENRITYNRRGRDFVTGKSYFIREEDRLALGEGYRGLIDPDATVVLFRSIDDNKVFAAFTFFTGHPVAAYNPENLISYGQFPQDANDMLSAYFGGIPVAFLQGPGGDINSKHMLTGTMEQAKELGKLLGETFIVAAKKAKPSVRSGLTWQRQSVHIPLDHLPDKQTLLADLKEIDDFVRRANKGDENTLSCVGMNFPKALSPSYRGRLVSLVRPWYEWALTQYEENRLHMIPRSMPMQIVVARFGDVGFTGLPFEPFVKTGLKIKEETVLPCVLACGYTDGRFGYIPDASAVDDREYMSGAFRYMHLNSSDDEGQTADEERSFIPKRSYSGPGFFPPYRAPGADEAAAVAIRVLNEFAR</sequence>
<dbReference type="Proteomes" id="UP000660862">
    <property type="component" value="Unassembled WGS sequence"/>
</dbReference>
<dbReference type="AlphaFoldDB" id="A0A917HB62"/>
<keyword evidence="3" id="KW-1185">Reference proteome</keyword>
<proteinExistence type="predicted"/>
<comment type="caution">
    <text evidence="2">The sequence shown here is derived from an EMBL/GenBank/DDBJ whole genome shotgun (WGS) entry which is preliminary data.</text>
</comment>
<protein>
    <recommendedName>
        <fullName evidence="4">Neutral/alkaline non-lysosomal ceramidase, N-terminal</fullName>
    </recommendedName>
</protein>
<evidence type="ECO:0008006" key="4">
    <source>
        <dbReference type="Google" id="ProtNLM"/>
    </source>
</evidence>
<evidence type="ECO:0000313" key="3">
    <source>
        <dbReference type="Proteomes" id="UP000660862"/>
    </source>
</evidence>
<dbReference type="RefSeq" id="WP_188503974.1">
    <property type="nucleotide sequence ID" value="NZ_BMER01000001.1"/>
</dbReference>
<feature type="chain" id="PRO_5037804041" description="Neutral/alkaline non-lysosomal ceramidase, N-terminal" evidence="1">
    <location>
        <begin position="18"/>
        <end position="532"/>
    </location>
</feature>
<gene>
    <name evidence="2" type="ORF">GCM10007415_00810</name>
</gene>
<name>A0A917HB62_9SPHI</name>
<reference evidence="2" key="1">
    <citation type="journal article" date="2014" name="Int. J. Syst. Evol. Microbiol.">
        <title>Complete genome sequence of Corynebacterium casei LMG S-19264T (=DSM 44701T), isolated from a smear-ripened cheese.</title>
        <authorList>
            <consortium name="US DOE Joint Genome Institute (JGI-PGF)"/>
            <person name="Walter F."/>
            <person name="Albersmeier A."/>
            <person name="Kalinowski J."/>
            <person name="Ruckert C."/>
        </authorList>
    </citation>
    <scope>NUCLEOTIDE SEQUENCE</scope>
    <source>
        <strain evidence="2">CGMCC 1.12195</strain>
    </source>
</reference>
<accession>A0A917HB62</accession>